<proteinExistence type="predicted"/>
<dbReference type="RefSeq" id="WP_179750146.1">
    <property type="nucleotide sequence ID" value="NZ_JACCBU010000001.1"/>
</dbReference>
<dbReference type="Gene3D" id="3.90.76.10">
    <property type="entry name" value="Dipeptide-binding Protein, Domain 1"/>
    <property type="match status" value="1"/>
</dbReference>
<dbReference type="Proteomes" id="UP000569914">
    <property type="component" value="Unassembled WGS sequence"/>
</dbReference>
<feature type="region of interest" description="Disordered" evidence="1">
    <location>
        <begin position="46"/>
        <end position="65"/>
    </location>
</feature>
<keyword evidence="5" id="KW-1185">Reference proteome</keyword>
<dbReference type="GO" id="GO:0042597">
    <property type="term" value="C:periplasmic space"/>
    <property type="evidence" value="ECO:0007669"/>
    <property type="project" value="UniProtKB-ARBA"/>
</dbReference>
<evidence type="ECO:0000256" key="2">
    <source>
        <dbReference type="SAM" id="SignalP"/>
    </source>
</evidence>
<evidence type="ECO:0000256" key="1">
    <source>
        <dbReference type="SAM" id="MobiDB-lite"/>
    </source>
</evidence>
<dbReference type="InterPro" id="IPR030678">
    <property type="entry name" value="Peptide/Ni-bd"/>
</dbReference>
<dbReference type="AlphaFoldDB" id="A0A7Y9I5T8"/>
<evidence type="ECO:0000313" key="4">
    <source>
        <dbReference type="EMBL" id="NYE70570.1"/>
    </source>
</evidence>
<dbReference type="Pfam" id="PF00496">
    <property type="entry name" value="SBP_bac_5"/>
    <property type="match status" value="1"/>
</dbReference>
<accession>A0A7Y9I5T8</accession>
<evidence type="ECO:0000259" key="3">
    <source>
        <dbReference type="Pfam" id="PF00496"/>
    </source>
</evidence>
<dbReference type="InterPro" id="IPR000914">
    <property type="entry name" value="SBP_5_dom"/>
</dbReference>
<comment type="caution">
    <text evidence="4">The sequence shown here is derived from an EMBL/GenBank/DDBJ whole genome shotgun (WGS) entry which is preliminary data.</text>
</comment>
<name>A0A7Y9I5T8_9ACTN</name>
<dbReference type="PIRSF" id="PIRSF002741">
    <property type="entry name" value="MppA"/>
    <property type="match status" value="1"/>
</dbReference>
<evidence type="ECO:0000313" key="5">
    <source>
        <dbReference type="Proteomes" id="UP000569914"/>
    </source>
</evidence>
<dbReference type="InterPro" id="IPR039424">
    <property type="entry name" value="SBP_5"/>
</dbReference>
<feature type="signal peptide" evidence="2">
    <location>
        <begin position="1"/>
        <end position="23"/>
    </location>
</feature>
<dbReference type="PROSITE" id="PS51257">
    <property type="entry name" value="PROKAR_LIPOPROTEIN"/>
    <property type="match status" value="1"/>
</dbReference>
<feature type="domain" description="Solute-binding protein family 5" evidence="3">
    <location>
        <begin position="114"/>
        <end position="476"/>
    </location>
</feature>
<dbReference type="GO" id="GO:1904680">
    <property type="term" value="F:peptide transmembrane transporter activity"/>
    <property type="evidence" value="ECO:0007669"/>
    <property type="project" value="TreeGrafter"/>
</dbReference>
<feature type="chain" id="PRO_5039563143" evidence="2">
    <location>
        <begin position="24"/>
        <end position="563"/>
    </location>
</feature>
<keyword evidence="2" id="KW-0732">Signal</keyword>
<sequence>MGIGRKSAVAAIAALALSLAACGGGTTPNTEPTVGASELATEAQYNPQPRDNVKDGGTLTSDVPEISPQFNTVQADGTAYTLSFWRWYNPVMILFTPEGEWSANPDYLTDIKTEEVDGNTVVTYTITPEATFNDGTPIDWRAFETLWKTSNGKDEKYLVSSTDGYSQIKSVAKGADDKQAVVTFDGVYAWVGGLFNYVLHPKLVDYDLFNKGYVNNPHAELGAGPYTVDKFDQQNGTLSFKRNDKWWGDPGKLDSRVYKALEDTAAINAFKNGQLDITSVATKDKLAQVQPMVDQGTIEIRKSASARNGLMVVNSKHPGLEDAKVRQAIFMGIDRKVIADIAFQGLNYTEEPPGSFNLYGFQEGYQDNLTAAGYKYDKEAAGKLLDEAGWAPGADGIREKGGKKLSITLPVIGDDPNIQARAKAINSMLKEIGVDAKIEQKGSNEFSKVFTEKQFGLFPMGFSSSDPFGFAYFCQVYCEPSSLNASGTGSEEINKKIAEVAKIGDPKAQIEAGNKLETEIMAETWGIMPLTNGPTILAAKKGLANMGAGIFFVGKPQDIGWQK</sequence>
<dbReference type="Gene3D" id="3.10.105.10">
    <property type="entry name" value="Dipeptide-binding Protein, Domain 3"/>
    <property type="match status" value="1"/>
</dbReference>
<reference evidence="4 5" key="1">
    <citation type="submission" date="2020-07" db="EMBL/GenBank/DDBJ databases">
        <title>Sequencing the genomes of 1000 actinobacteria strains.</title>
        <authorList>
            <person name="Klenk H.-P."/>
        </authorList>
    </citation>
    <scope>NUCLEOTIDE SEQUENCE [LARGE SCALE GENOMIC DNA]</scope>
    <source>
        <strain evidence="4 5">DSM 22083</strain>
    </source>
</reference>
<dbReference type="GO" id="GO:0015833">
    <property type="term" value="P:peptide transport"/>
    <property type="evidence" value="ECO:0007669"/>
    <property type="project" value="TreeGrafter"/>
</dbReference>
<protein>
    <submittedName>
        <fullName evidence="4">Peptide/nickel transport system substrate-binding protein</fullName>
    </submittedName>
</protein>
<dbReference type="SUPFAM" id="SSF53850">
    <property type="entry name" value="Periplasmic binding protein-like II"/>
    <property type="match status" value="1"/>
</dbReference>
<gene>
    <name evidence="4" type="ORF">BKA15_001899</name>
</gene>
<dbReference type="PANTHER" id="PTHR30290">
    <property type="entry name" value="PERIPLASMIC BINDING COMPONENT OF ABC TRANSPORTER"/>
    <property type="match status" value="1"/>
</dbReference>
<dbReference type="CDD" id="cd08501">
    <property type="entry name" value="PBP2_Lpqw"/>
    <property type="match status" value="1"/>
</dbReference>
<dbReference type="GO" id="GO:0043190">
    <property type="term" value="C:ATP-binding cassette (ABC) transporter complex"/>
    <property type="evidence" value="ECO:0007669"/>
    <property type="project" value="InterPro"/>
</dbReference>
<dbReference type="EMBL" id="JACCBU010000001">
    <property type="protein sequence ID" value="NYE70570.1"/>
    <property type="molecule type" value="Genomic_DNA"/>
</dbReference>
<dbReference type="PANTHER" id="PTHR30290:SF65">
    <property type="entry name" value="MONOACYL PHOSPHATIDYLINOSITOL TETRAMANNOSIDE-BINDING PROTEIN LPQW-RELATED"/>
    <property type="match status" value="1"/>
</dbReference>
<dbReference type="Gene3D" id="3.40.190.10">
    <property type="entry name" value="Periplasmic binding protein-like II"/>
    <property type="match status" value="1"/>
</dbReference>
<organism evidence="4 5">
    <name type="scientific">Microlunatus parietis</name>
    <dbReference type="NCBI Taxonomy" id="682979"/>
    <lineage>
        <taxon>Bacteria</taxon>
        <taxon>Bacillati</taxon>
        <taxon>Actinomycetota</taxon>
        <taxon>Actinomycetes</taxon>
        <taxon>Propionibacteriales</taxon>
        <taxon>Propionibacteriaceae</taxon>
        <taxon>Microlunatus</taxon>
    </lineage>
</organism>